<evidence type="ECO:0000313" key="1">
    <source>
        <dbReference type="EMBL" id="GHH39398.1"/>
    </source>
</evidence>
<sequence>MRFKPGIAMTTRFGDVRTDPGASAGLSWPSSAGCSHSVTAVLEGTASMIRIVPVKDQNVRVTWALPRHEPPGPVSVVGDFNDWTPGATALRTRSNGSRTAAVVVARGTTLRFRYLGSDGHWFDDEDAVVRDDQGCLISV</sequence>
<dbReference type="Proteomes" id="UP000605568">
    <property type="component" value="Unassembled WGS sequence"/>
</dbReference>
<name>A0ABQ3ME91_9PSEU</name>
<evidence type="ECO:0008006" key="3">
    <source>
        <dbReference type="Google" id="ProtNLM"/>
    </source>
</evidence>
<dbReference type="InterPro" id="IPR014756">
    <property type="entry name" value="Ig_E-set"/>
</dbReference>
<proteinExistence type="predicted"/>
<organism evidence="1 2">
    <name type="scientific">Lentzea cavernae</name>
    <dbReference type="NCBI Taxonomy" id="2020703"/>
    <lineage>
        <taxon>Bacteria</taxon>
        <taxon>Bacillati</taxon>
        <taxon>Actinomycetota</taxon>
        <taxon>Actinomycetes</taxon>
        <taxon>Pseudonocardiales</taxon>
        <taxon>Pseudonocardiaceae</taxon>
        <taxon>Lentzea</taxon>
    </lineage>
</organism>
<dbReference type="EMBL" id="BNAR01000004">
    <property type="protein sequence ID" value="GHH39398.1"/>
    <property type="molecule type" value="Genomic_DNA"/>
</dbReference>
<keyword evidence="2" id="KW-1185">Reference proteome</keyword>
<protein>
    <recommendedName>
        <fullName evidence="3">Isoamylase</fullName>
    </recommendedName>
</protein>
<comment type="caution">
    <text evidence="1">The sequence shown here is derived from an EMBL/GenBank/DDBJ whole genome shotgun (WGS) entry which is preliminary data.</text>
</comment>
<gene>
    <name evidence="1" type="ORF">GCM10017774_30970</name>
</gene>
<dbReference type="Gene3D" id="2.60.40.10">
    <property type="entry name" value="Immunoglobulins"/>
    <property type="match status" value="1"/>
</dbReference>
<dbReference type="PROSITE" id="PS51257">
    <property type="entry name" value="PROKAR_LIPOPROTEIN"/>
    <property type="match status" value="1"/>
</dbReference>
<accession>A0ABQ3ME91</accession>
<reference evidence="2" key="1">
    <citation type="journal article" date="2019" name="Int. J. Syst. Evol. Microbiol.">
        <title>The Global Catalogue of Microorganisms (GCM) 10K type strain sequencing project: providing services to taxonomists for standard genome sequencing and annotation.</title>
        <authorList>
            <consortium name="The Broad Institute Genomics Platform"/>
            <consortium name="The Broad Institute Genome Sequencing Center for Infectious Disease"/>
            <person name="Wu L."/>
            <person name="Ma J."/>
        </authorList>
    </citation>
    <scope>NUCLEOTIDE SEQUENCE [LARGE SCALE GENOMIC DNA]</scope>
    <source>
        <strain evidence="2">CGMCC 4.7367</strain>
    </source>
</reference>
<dbReference type="SUPFAM" id="SSF81296">
    <property type="entry name" value="E set domains"/>
    <property type="match status" value="1"/>
</dbReference>
<evidence type="ECO:0000313" key="2">
    <source>
        <dbReference type="Proteomes" id="UP000605568"/>
    </source>
</evidence>
<dbReference type="InterPro" id="IPR013783">
    <property type="entry name" value="Ig-like_fold"/>
</dbReference>